<dbReference type="InterPro" id="IPR022228">
    <property type="entry name" value="DUF3755"/>
</dbReference>
<evidence type="ECO:0000313" key="2">
    <source>
        <dbReference type="Proteomes" id="UP001367508"/>
    </source>
</evidence>
<proteinExistence type="predicted"/>
<comment type="caution">
    <text evidence="1">The sequence shown here is derived from an EMBL/GenBank/DDBJ whole genome shotgun (WGS) entry which is preliminary data.</text>
</comment>
<dbReference type="AlphaFoldDB" id="A0AAN9PT26"/>
<accession>A0AAN9PT26</accession>
<organism evidence="1 2">
    <name type="scientific">Canavalia gladiata</name>
    <name type="common">Sword bean</name>
    <name type="synonym">Dolichos gladiatus</name>
    <dbReference type="NCBI Taxonomy" id="3824"/>
    <lineage>
        <taxon>Eukaryota</taxon>
        <taxon>Viridiplantae</taxon>
        <taxon>Streptophyta</taxon>
        <taxon>Embryophyta</taxon>
        <taxon>Tracheophyta</taxon>
        <taxon>Spermatophyta</taxon>
        <taxon>Magnoliopsida</taxon>
        <taxon>eudicotyledons</taxon>
        <taxon>Gunneridae</taxon>
        <taxon>Pentapetalae</taxon>
        <taxon>rosids</taxon>
        <taxon>fabids</taxon>
        <taxon>Fabales</taxon>
        <taxon>Fabaceae</taxon>
        <taxon>Papilionoideae</taxon>
        <taxon>50 kb inversion clade</taxon>
        <taxon>NPAAA clade</taxon>
        <taxon>indigoferoid/millettioid clade</taxon>
        <taxon>Phaseoleae</taxon>
        <taxon>Canavalia</taxon>
    </lineage>
</organism>
<protein>
    <submittedName>
        <fullName evidence="1">Uncharacterized protein</fullName>
    </submittedName>
</protein>
<dbReference type="Gene3D" id="1.10.10.60">
    <property type="entry name" value="Homeodomain-like"/>
    <property type="match status" value="1"/>
</dbReference>
<reference evidence="1 2" key="1">
    <citation type="submission" date="2024-01" db="EMBL/GenBank/DDBJ databases">
        <title>The genomes of 5 underutilized Papilionoideae crops provide insights into root nodulation and disease resistanc.</title>
        <authorList>
            <person name="Jiang F."/>
        </authorList>
    </citation>
    <scope>NUCLEOTIDE SEQUENCE [LARGE SCALE GENOMIC DNA]</scope>
    <source>
        <strain evidence="1">LVBAO_FW01</strain>
        <tissue evidence="1">Leaves</tissue>
    </source>
</reference>
<name>A0AAN9PT26_CANGL</name>
<gene>
    <name evidence="1" type="ORF">VNO77_42069</name>
</gene>
<dbReference type="EMBL" id="JAYMYQ010000010">
    <property type="protein sequence ID" value="KAK7308463.1"/>
    <property type="molecule type" value="Genomic_DNA"/>
</dbReference>
<evidence type="ECO:0000313" key="1">
    <source>
        <dbReference type="EMBL" id="KAK7308463.1"/>
    </source>
</evidence>
<dbReference type="Pfam" id="PF12579">
    <property type="entry name" value="DUF3755"/>
    <property type="match status" value="1"/>
</dbReference>
<dbReference type="PANTHER" id="PTHR14000:SF47">
    <property type="entry name" value="TRANSCRIPTION FACTOR SUPERFAMILY PROTEIN, PUTATIVE-RELATED"/>
    <property type="match status" value="1"/>
</dbReference>
<dbReference type="Proteomes" id="UP001367508">
    <property type="component" value="Unassembled WGS sequence"/>
</dbReference>
<keyword evidence="2" id="KW-1185">Reference proteome</keyword>
<sequence length="285" mass="31585">MAAGSNTGFYYDDMGSALNWHAISFQSGAVSSMPEMVPMGNYFGLNNNTCGMMYSGNSSIISNVSNTVISQPGNASGSSSLLLDSVPGLKHDAGLAVEWSVDEQYKLEEGLAQYADEPSMMRYIKIAAKLHDKTVRDVALRCRWMTRKRRKSEEHMAKKINIRKDKPVELSSKQYLQSTLTPSITTYSRISNHVDKNQGILCNDGICGPVRQLLEQNAQVFSQISANISTFKLQDNINLFGQTRHNINTILNDMRKKPGIMSRMPPLPVSINNDLASSILPKNET</sequence>
<dbReference type="PANTHER" id="PTHR14000">
    <property type="entry name" value="FINGER CCCH DOMAIN PROTEIN, PUTATIVE (DUF3755)-RELATED"/>
    <property type="match status" value="1"/>
</dbReference>